<name>A0A543B1D7_9ACTN</name>
<feature type="region of interest" description="Disordered" evidence="1">
    <location>
        <begin position="1"/>
        <end position="40"/>
    </location>
</feature>
<dbReference type="RefSeq" id="WP_281286545.1">
    <property type="nucleotide sequence ID" value="NZ_JBHTGS010000003.1"/>
</dbReference>
<evidence type="ECO:0000313" key="2">
    <source>
        <dbReference type="EMBL" id="TQL78647.1"/>
    </source>
</evidence>
<evidence type="ECO:0000256" key="1">
    <source>
        <dbReference type="SAM" id="MobiDB-lite"/>
    </source>
</evidence>
<evidence type="ECO:0000313" key="3">
    <source>
        <dbReference type="Proteomes" id="UP000317043"/>
    </source>
</evidence>
<accession>A0A543B1D7</accession>
<keyword evidence="3" id="KW-1185">Reference proteome</keyword>
<feature type="compositionally biased region" description="Polar residues" evidence="1">
    <location>
        <begin position="1"/>
        <end position="10"/>
    </location>
</feature>
<dbReference type="AlphaFoldDB" id="A0A543B1D7"/>
<protein>
    <submittedName>
        <fullName evidence="2">Uncharacterized protein</fullName>
    </submittedName>
</protein>
<dbReference type="EMBL" id="VFOW01000001">
    <property type="protein sequence ID" value="TQL78647.1"/>
    <property type="molecule type" value="Genomic_DNA"/>
</dbReference>
<dbReference type="InParanoid" id="A0A543B1D7"/>
<dbReference type="Proteomes" id="UP000317043">
    <property type="component" value="Unassembled WGS sequence"/>
</dbReference>
<gene>
    <name evidence="2" type="ORF">FB566_4237</name>
</gene>
<sequence length="40" mass="4677">MSTVTMTSAARTRISHRKRTDDDAREEARRALQESMNLRQ</sequence>
<proteinExistence type="predicted"/>
<organism evidence="2 3">
    <name type="scientific">Stackebrandtia endophytica</name>
    <dbReference type="NCBI Taxonomy" id="1496996"/>
    <lineage>
        <taxon>Bacteria</taxon>
        <taxon>Bacillati</taxon>
        <taxon>Actinomycetota</taxon>
        <taxon>Actinomycetes</taxon>
        <taxon>Glycomycetales</taxon>
        <taxon>Glycomycetaceae</taxon>
        <taxon>Stackebrandtia</taxon>
    </lineage>
</organism>
<comment type="caution">
    <text evidence="2">The sequence shown here is derived from an EMBL/GenBank/DDBJ whole genome shotgun (WGS) entry which is preliminary data.</text>
</comment>
<reference evidence="2 3" key="1">
    <citation type="submission" date="2019-06" db="EMBL/GenBank/DDBJ databases">
        <title>Sequencing the genomes of 1000 actinobacteria strains.</title>
        <authorList>
            <person name="Klenk H.-P."/>
        </authorList>
    </citation>
    <scope>NUCLEOTIDE SEQUENCE [LARGE SCALE GENOMIC DNA]</scope>
    <source>
        <strain evidence="2 3">DSM 45928</strain>
    </source>
</reference>
<feature type="compositionally biased region" description="Basic and acidic residues" evidence="1">
    <location>
        <begin position="19"/>
        <end position="32"/>
    </location>
</feature>